<feature type="region of interest" description="Disordered" evidence="7">
    <location>
        <begin position="763"/>
        <end position="782"/>
    </location>
</feature>
<evidence type="ECO:0000313" key="10">
    <source>
        <dbReference type="Proteomes" id="UP001457282"/>
    </source>
</evidence>
<accession>A0AAW1WE12</accession>
<feature type="compositionally biased region" description="Polar residues" evidence="7">
    <location>
        <begin position="1596"/>
        <end position="1614"/>
    </location>
</feature>
<protein>
    <recommendedName>
        <fullName evidence="8">Inner centromere protein ARK-binding domain-containing protein</fullName>
    </recommendedName>
</protein>
<keyword evidence="6" id="KW-0539">Nucleus</keyword>
<keyword evidence="4" id="KW-0963">Cytoplasm</keyword>
<dbReference type="Pfam" id="PF03941">
    <property type="entry name" value="INCENP_ARK-bind"/>
    <property type="match status" value="1"/>
</dbReference>
<comment type="similarity">
    <text evidence="3">Belongs to the INCENP family.</text>
</comment>
<evidence type="ECO:0000259" key="8">
    <source>
        <dbReference type="Pfam" id="PF03941"/>
    </source>
</evidence>
<evidence type="ECO:0000256" key="1">
    <source>
        <dbReference type="ARBA" id="ARBA00004123"/>
    </source>
</evidence>
<feature type="region of interest" description="Disordered" evidence="7">
    <location>
        <begin position="943"/>
        <end position="1001"/>
    </location>
</feature>
<feature type="region of interest" description="Disordered" evidence="7">
    <location>
        <begin position="1359"/>
        <end position="1424"/>
    </location>
</feature>
<dbReference type="Proteomes" id="UP001457282">
    <property type="component" value="Unassembled WGS sequence"/>
</dbReference>
<dbReference type="GO" id="GO:0005634">
    <property type="term" value="C:nucleus"/>
    <property type="evidence" value="ECO:0007669"/>
    <property type="project" value="UniProtKB-SubCell"/>
</dbReference>
<name>A0AAW1WE12_RUBAR</name>
<feature type="compositionally biased region" description="Acidic residues" evidence="7">
    <location>
        <begin position="1667"/>
        <end position="1677"/>
    </location>
</feature>
<sequence length="1729" mass="190846">MSTREKQWLQIFERQQWIINQAKQQAFLFDQDLASKLIIAGIALPPWLSSSDPDVLNHHELISGVPFPRTRPVITGSHFSVLDKPVDTAHYKQLTYGLCTEHCGVNKGFDVGGKVLDLPLCPSSDCGCASNGVPQDHREEDPSVTSPEDERDAKVSDVYHDSALPPARGAGEGVSISPQCHISIAGCASNGVLQDQKEENPGGTSQDQRDARILDIYHNPALSLARVQRSKSRQRALAIRNSTQKSCSLDKDNVNGYVGGTIKCVISTPQSEVEKSKIGEFQSKEKCTDIYSGRITRSRSSGHQENSLNVSGSPCIGRTSGGIAVDSIGTLTELSNHVIQPLELVSYSQITNDSFLEGESKSGDYLSKEKRTVKKDSMCANLEREEHSPKALQEFQGRSISQEDAGKSIVSRSAVEETHLNEDHHMVERSESSPEAQRKEGGMGLERVDSSPNAPFIFLHEEIEASVFSSLIKQAAGQPQDFLMEETGVAHPTSINIAGGSQCIKENPLSFHLQDNLRLENAEDLSCARRAMQEKGFDFGGTSKFSELSGGAPRVKSSESENADVLSDNHSEVEKPKIGESESKEKGTDIDSGRITRSRSSGHQENSLNASGFPCIGTTSGGVSVDFDNVEESCLKGLSTHAGKGVQGRSSVKMPLSFMHAEDELEEGMTITTQENCNLFLKMNFLESREVLAKEMEVQSDLVEALAEELSKSRRVSNGTAISSVKETFDAHKDKAANTSLESSETPKQKCSVIDGRTPLQVDWDGSVHSPVREKRGSNLSTADAAKPTELVSEECAVDSHALCNPHISTDVDFAMVSGSGSHRILDEESLEVEKPYAVPRDELRSNLAQSTINTHISPEYVQRSTGDHREVGCSESTERQIAENSKGRSFCYSMEGTLPKHKRRRVEDKRVHDLSASVALREEVFHTVKKDSMCANLEREEHSPKALEELQGPSISQEDAGKSIVSRSPVEETHLNEDHHMAERSASSPEAQKKEGGMGLEGVDSSPIAPFTFLHEEIEASVFSSLIKQAAGHPQDSLMEETGIAHPTSINIDGGSQGIKANPLSPLLQDNLRLENAKDLSCARRTMQAKRFDFGGTSKFSELSGCAPHVKSLDLIGADDAMPVLERFVIKTDDKPQSVAEEGISFDEWNLPNTAVERASILVQLCKSAFMQTPVAYSSASYKLHKVPNLHRSVPTGLLEHVDLTSTLPINDSLKQLEDGYDCWSEEVGGAFCGRSYSDCLPNASEQSGWDIKKPYSSPVGKLWDRIASSSSSSGKRVSSIPELPCINEENENTDDITDTFQDGIVSEVLYCSSKRPPLADITEIPNPPASVSKAVPYTDRFSLDSVTTEFSLTGTQKSVKKKLGIQNSSKRRYNNKENQSVSRGTKDIKRATGSLQNRSSKPKFPGKTSLRKGGPSLSELEPKRNNIVSNITSFIPLVQQKQAAAALPGKRDIKVKALEAAEAAKRLAERKDNERKMKKEAMKVERARVEQENLRKLELQKKTKEEERKKNEADIAAKKRQREEEDRKEKQRKRMRVEEGRREQREHEDKLRADNVKKEIKCLATNGTRCESKESKGNTLHKKMDEEWEPDTLRSISETDPRSSCVSANNGRRGSAAHEEYYKSFSNFEHKEEVQCNLEKATENEKLVANTCREQSYDISPYKESDDENEEDDDSIPNNKFIPSWASKTCLALVASRQNRTDPEVLFPPESFCCISEVLLPRKCQQQ</sequence>
<keyword evidence="5" id="KW-0206">Cytoskeleton</keyword>
<dbReference type="PANTHER" id="PTHR13738:SF1">
    <property type="entry name" value="TROPONIN I"/>
    <property type="match status" value="1"/>
</dbReference>
<evidence type="ECO:0000256" key="3">
    <source>
        <dbReference type="ARBA" id="ARBA00010042"/>
    </source>
</evidence>
<feature type="region of interest" description="Disordered" evidence="7">
    <location>
        <begin position="540"/>
        <end position="612"/>
    </location>
</feature>
<proteinExistence type="inferred from homology"/>
<reference evidence="9 10" key="1">
    <citation type="journal article" date="2023" name="G3 (Bethesda)">
        <title>A chromosome-length genome assembly and annotation of blackberry (Rubus argutus, cv. 'Hillquist').</title>
        <authorList>
            <person name="Bruna T."/>
            <person name="Aryal R."/>
            <person name="Dudchenko O."/>
            <person name="Sargent D.J."/>
            <person name="Mead D."/>
            <person name="Buti M."/>
            <person name="Cavallini A."/>
            <person name="Hytonen T."/>
            <person name="Andres J."/>
            <person name="Pham M."/>
            <person name="Weisz D."/>
            <person name="Mascagni F."/>
            <person name="Usai G."/>
            <person name="Natali L."/>
            <person name="Bassil N."/>
            <person name="Fernandez G.E."/>
            <person name="Lomsadze A."/>
            <person name="Armour M."/>
            <person name="Olukolu B."/>
            <person name="Poorten T."/>
            <person name="Britton C."/>
            <person name="Davik J."/>
            <person name="Ashrafi H."/>
            <person name="Aiden E.L."/>
            <person name="Borodovsky M."/>
            <person name="Worthington M."/>
        </authorList>
    </citation>
    <scope>NUCLEOTIDE SEQUENCE [LARGE SCALE GENOMIC DNA]</scope>
    <source>
        <strain evidence="9">PI 553951</strain>
    </source>
</reference>
<feature type="compositionally biased region" description="Basic and acidic residues" evidence="7">
    <location>
        <begin position="1469"/>
        <end position="1531"/>
    </location>
</feature>
<evidence type="ECO:0000256" key="6">
    <source>
        <dbReference type="ARBA" id="ARBA00023242"/>
    </source>
</evidence>
<dbReference type="InterPro" id="IPR050875">
    <property type="entry name" value="Troponin_I"/>
</dbReference>
<dbReference type="PANTHER" id="PTHR13738">
    <property type="entry name" value="TROPONIN I"/>
    <property type="match status" value="1"/>
</dbReference>
<evidence type="ECO:0000256" key="4">
    <source>
        <dbReference type="ARBA" id="ARBA00022490"/>
    </source>
</evidence>
<feature type="compositionally biased region" description="Basic and acidic residues" evidence="7">
    <location>
        <begin position="414"/>
        <end position="447"/>
    </location>
</feature>
<dbReference type="GO" id="GO:0005819">
    <property type="term" value="C:spindle"/>
    <property type="evidence" value="ECO:0007669"/>
    <property type="project" value="UniProtKB-SubCell"/>
</dbReference>
<feature type="region of interest" description="Disordered" evidence="7">
    <location>
        <begin position="1469"/>
        <end position="1556"/>
    </location>
</feature>
<gene>
    <name evidence="9" type="ORF">M0R45_030728</name>
</gene>
<keyword evidence="10" id="KW-1185">Reference proteome</keyword>
<dbReference type="EMBL" id="JBEDUW010000006">
    <property type="protein sequence ID" value="KAK9922255.1"/>
    <property type="molecule type" value="Genomic_DNA"/>
</dbReference>
<evidence type="ECO:0000256" key="2">
    <source>
        <dbReference type="ARBA" id="ARBA00004186"/>
    </source>
</evidence>
<feature type="compositionally biased region" description="Basic residues" evidence="7">
    <location>
        <begin position="1360"/>
        <end position="1375"/>
    </location>
</feature>
<feature type="compositionally biased region" description="Basic and acidic residues" evidence="7">
    <location>
        <begin position="970"/>
        <end position="984"/>
    </location>
</feature>
<feature type="domain" description="Inner centromere protein ARK-binding" evidence="8">
    <location>
        <begin position="1667"/>
        <end position="1719"/>
    </location>
</feature>
<feature type="compositionally biased region" description="Basic and acidic residues" evidence="7">
    <location>
        <begin position="1538"/>
        <end position="1556"/>
    </location>
</feature>
<feature type="compositionally biased region" description="Basic and acidic residues" evidence="7">
    <location>
        <begin position="567"/>
        <end position="594"/>
    </location>
</feature>
<comment type="subcellular location">
    <subcellularLocation>
        <location evidence="2">Cytoplasm</location>
        <location evidence="2">Cytoskeleton</location>
        <location evidence="2">Spindle</location>
    </subcellularLocation>
    <subcellularLocation>
        <location evidence="1">Nucleus</location>
    </subcellularLocation>
</comment>
<feature type="region of interest" description="Disordered" evidence="7">
    <location>
        <begin position="382"/>
        <end position="447"/>
    </location>
</feature>
<evidence type="ECO:0000313" key="9">
    <source>
        <dbReference type="EMBL" id="KAK9922255.1"/>
    </source>
</evidence>
<evidence type="ECO:0000256" key="5">
    <source>
        <dbReference type="ARBA" id="ARBA00023212"/>
    </source>
</evidence>
<organism evidence="9 10">
    <name type="scientific">Rubus argutus</name>
    <name type="common">Southern blackberry</name>
    <dbReference type="NCBI Taxonomy" id="59490"/>
    <lineage>
        <taxon>Eukaryota</taxon>
        <taxon>Viridiplantae</taxon>
        <taxon>Streptophyta</taxon>
        <taxon>Embryophyta</taxon>
        <taxon>Tracheophyta</taxon>
        <taxon>Spermatophyta</taxon>
        <taxon>Magnoliopsida</taxon>
        <taxon>eudicotyledons</taxon>
        <taxon>Gunneridae</taxon>
        <taxon>Pentapetalae</taxon>
        <taxon>rosids</taxon>
        <taxon>fabids</taxon>
        <taxon>Rosales</taxon>
        <taxon>Rosaceae</taxon>
        <taxon>Rosoideae</taxon>
        <taxon>Rosoideae incertae sedis</taxon>
        <taxon>Rubus</taxon>
    </lineage>
</organism>
<dbReference type="InterPro" id="IPR005635">
    <property type="entry name" value="Inner_centromere_prot_ARK-bd"/>
</dbReference>
<evidence type="ECO:0000256" key="7">
    <source>
        <dbReference type="SAM" id="MobiDB-lite"/>
    </source>
</evidence>
<feature type="region of interest" description="Disordered" evidence="7">
    <location>
        <begin position="129"/>
        <end position="153"/>
    </location>
</feature>
<comment type="caution">
    <text evidence="9">The sequence shown here is derived from an EMBL/GenBank/DDBJ whole genome shotgun (WGS) entry which is preliminary data.</text>
</comment>
<feature type="region of interest" description="Disordered" evidence="7">
    <location>
        <begin position="1570"/>
        <end position="1614"/>
    </location>
</feature>
<feature type="region of interest" description="Disordered" evidence="7">
    <location>
        <begin position="1660"/>
        <end position="1682"/>
    </location>
</feature>
<feature type="compositionally biased region" description="Polar residues" evidence="7">
    <location>
        <begin position="598"/>
        <end position="610"/>
    </location>
</feature>